<dbReference type="RefSeq" id="WP_145365563.1">
    <property type="nucleotide sequence ID" value="NZ_CP036268.1"/>
</dbReference>
<accession>A0A517R6A3</accession>
<evidence type="ECO:0000256" key="1">
    <source>
        <dbReference type="SAM" id="MobiDB-lite"/>
    </source>
</evidence>
<reference evidence="2 3" key="1">
    <citation type="submission" date="2019-02" db="EMBL/GenBank/DDBJ databases">
        <title>Deep-cultivation of Planctomycetes and their phenomic and genomic characterization uncovers novel biology.</title>
        <authorList>
            <person name="Wiegand S."/>
            <person name="Jogler M."/>
            <person name="Boedeker C."/>
            <person name="Pinto D."/>
            <person name="Vollmers J."/>
            <person name="Rivas-Marin E."/>
            <person name="Kohn T."/>
            <person name="Peeters S.H."/>
            <person name="Heuer A."/>
            <person name="Rast P."/>
            <person name="Oberbeckmann S."/>
            <person name="Bunk B."/>
            <person name="Jeske O."/>
            <person name="Meyerdierks A."/>
            <person name="Storesund J.E."/>
            <person name="Kallscheuer N."/>
            <person name="Luecker S."/>
            <person name="Lage O.M."/>
            <person name="Pohl T."/>
            <person name="Merkel B.J."/>
            <person name="Hornburger P."/>
            <person name="Mueller R.-W."/>
            <person name="Bruemmer F."/>
            <person name="Labrenz M."/>
            <person name="Spormann A.M."/>
            <person name="Op den Camp H."/>
            <person name="Overmann J."/>
            <person name="Amann R."/>
            <person name="Jetten M.S.M."/>
            <person name="Mascher T."/>
            <person name="Medema M.H."/>
            <person name="Devos D.P."/>
            <person name="Kaster A.-K."/>
            <person name="Ovreas L."/>
            <person name="Rohde M."/>
            <person name="Galperin M.Y."/>
            <person name="Jogler C."/>
        </authorList>
    </citation>
    <scope>NUCLEOTIDE SEQUENCE [LARGE SCALE GENOMIC DNA]</scope>
    <source>
        <strain evidence="2 3">Pan189</strain>
    </source>
</reference>
<gene>
    <name evidence="2" type="ORF">Pan189_38340</name>
</gene>
<feature type="region of interest" description="Disordered" evidence="1">
    <location>
        <begin position="1"/>
        <end position="23"/>
    </location>
</feature>
<name>A0A517R6A3_9PLAN</name>
<proteinExistence type="predicted"/>
<evidence type="ECO:0000313" key="2">
    <source>
        <dbReference type="EMBL" id="QDT39427.1"/>
    </source>
</evidence>
<sequence length="62" mass="6514">MPKTTPENAIHFPTNGSSASNVRHEREAFSGILSEIDASTAGNGMFRAGHPYPEGGTTAIVK</sequence>
<organism evidence="2 3">
    <name type="scientific">Stratiformator vulcanicus</name>
    <dbReference type="NCBI Taxonomy" id="2527980"/>
    <lineage>
        <taxon>Bacteria</taxon>
        <taxon>Pseudomonadati</taxon>
        <taxon>Planctomycetota</taxon>
        <taxon>Planctomycetia</taxon>
        <taxon>Planctomycetales</taxon>
        <taxon>Planctomycetaceae</taxon>
        <taxon>Stratiformator</taxon>
    </lineage>
</organism>
<dbReference type="AlphaFoldDB" id="A0A517R6A3"/>
<keyword evidence="3" id="KW-1185">Reference proteome</keyword>
<evidence type="ECO:0000313" key="3">
    <source>
        <dbReference type="Proteomes" id="UP000317318"/>
    </source>
</evidence>
<dbReference type="Proteomes" id="UP000317318">
    <property type="component" value="Chromosome"/>
</dbReference>
<dbReference type="KEGG" id="svp:Pan189_38340"/>
<protein>
    <submittedName>
        <fullName evidence="2">Uncharacterized protein</fullName>
    </submittedName>
</protein>
<dbReference type="EMBL" id="CP036268">
    <property type="protein sequence ID" value="QDT39427.1"/>
    <property type="molecule type" value="Genomic_DNA"/>
</dbReference>